<dbReference type="Proteomes" id="UP000015502">
    <property type="component" value="Chromosome"/>
</dbReference>
<gene>
    <name evidence="1" type="ORF">OCC_06626</name>
</gene>
<dbReference type="STRING" id="523849.OCC_06626"/>
<dbReference type="KEGG" id="tlt:OCC_06626"/>
<dbReference type="EMBL" id="CP006670">
    <property type="protein sequence ID" value="EHR78942.1"/>
    <property type="molecule type" value="Genomic_DNA"/>
</dbReference>
<dbReference type="HOGENOM" id="CLU_646587_0_0_2"/>
<reference evidence="1 2" key="1">
    <citation type="journal article" date="2012" name="J. Bacteriol.">
        <title>Genome sequence of the model hyperthermophilic archaeon Thermococcus litoralis NS-C.</title>
        <authorList>
            <person name="Gardner A.F."/>
            <person name="Kumar S."/>
            <person name="Perler F.B."/>
        </authorList>
    </citation>
    <scope>NUCLEOTIDE SEQUENCE [LARGE SCALE GENOMIC DNA]</scope>
    <source>
        <strain evidence="2">ATCC 51850 / DSM 5473 / JCM 8560 / NS-C</strain>
    </source>
</reference>
<dbReference type="GeneID" id="16549298"/>
<evidence type="ECO:0000313" key="2">
    <source>
        <dbReference type="Proteomes" id="UP000015502"/>
    </source>
</evidence>
<sequence>MRYRAIFVLLLSLLMFGGVFSNSAYAKPSVISKISVTKFVLGIYDPNPIMSDDLRDARNTFAILRIQGNKLSGFLFYDWKLKRISKNIRIVESEYFDGYVILFDSKDTKNSIIGLQGNIYKNGTVWIFLQEIGKKDLIALSFEDKQLVEKLLKMKLPKERIDDISWSFKIVPPKINIREIASSREIILMGGVQQRCSYSTKAVYITSSWPTNSPTTYYIKVQAKFCGPTILKSTDEYKVIVKNLDEGRIVSYGTSYREVSGDTAFEIRGSSSRPIDIKVTVPYKDSPNEIQDLIIRVSGSIVNFGYNEVSWAIKWAADLITWALNLPPIPTKATQGPTFPPIIIEGGEEKNTLAVAYNNLNIGVPGQFLQIEGIVIRYNKGPSYDITKKFYALYNIPIYYGSSSNPSHVADVETQCSLRVIHTN</sequence>
<dbReference type="AlphaFoldDB" id="H3ZLZ8"/>
<name>H3ZLZ8_THELN</name>
<dbReference type="PaxDb" id="523849-OCC_06626"/>
<dbReference type="OrthoDB" id="87909at2157"/>
<keyword evidence="2" id="KW-1185">Reference proteome</keyword>
<accession>H3ZLZ8</accession>
<dbReference type="RefSeq" id="WP_004067615.1">
    <property type="nucleotide sequence ID" value="NC_022084.1"/>
</dbReference>
<proteinExistence type="predicted"/>
<organism evidence="1 2">
    <name type="scientific">Thermococcus litoralis (strain ATCC 51850 / DSM 5473 / JCM 8560 / NS-C)</name>
    <dbReference type="NCBI Taxonomy" id="523849"/>
    <lineage>
        <taxon>Archaea</taxon>
        <taxon>Methanobacteriati</taxon>
        <taxon>Methanobacteriota</taxon>
        <taxon>Thermococci</taxon>
        <taxon>Thermococcales</taxon>
        <taxon>Thermococcaceae</taxon>
        <taxon>Thermococcus</taxon>
    </lineage>
</organism>
<protein>
    <submittedName>
        <fullName evidence="1">Uncharacterized protein</fullName>
    </submittedName>
</protein>
<evidence type="ECO:0000313" key="1">
    <source>
        <dbReference type="EMBL" id="EHR78942.1"/>
    </source>
</evidence>